<keyword evidence="4" id="KW-1185">Reference proteome</keyword>
<keyword evidence="1" id="KW-0175">Coiled coil</keyword>
<gene>
    <name evidence="3" type="ORF">FSARC_13133</name>
</gene>
<dbReference type="Proteomes" id="UP000622797">
    <property type="component" value="Unassembled WGS sequence"/>
</dbReference>
<evidence type="ECO:0000256" key="2">
    <source>
        <dbReference type="SAM" id="MobiDB-lite"/>
    </source>
</evidence>
<dbReference type="EMBL" id="JABEXW010000960">
    <property type="protein sequence ID" value="KAF4950598.1"/>
    <property type="molecule type" value="Genomic_DNA"/>
</dbReference>
<evidence type="ECO:0000313" key="4">
    <source>
        <dbReference type="Proteomes" id="UP000622797"/>
    </source>
</evidence>
<evidence type="ECO:0000313" key="3">
    <source>
        <dbReference type="EMBL" id="KAF4950598.1"/>
    </source>
</evidence>
<protein>
    <submittedName>
        <fullName evidence="3">Uncharacterized protein</fullName>
    </submittedName>
</protein>
<proteinExistence type="predicted"/>
<comment type="caution">
    <text evidence="3">The sequence shown here is derived from an EMBL/GenBank/DDBJ whole genome shotgun (WGS) entry which is preliminary data.</text>
</comment>
<accession>A0A8H4WTV2</accession>
<reference evidence="3" key="1">
    <citation type="journal article" date="2020" name="BMC Genomics">
        <title>Correction to: Identification and distribution of gene clusters required for synthesis of sphingolipid metabolism inhibitors in diverse species of the filamentous fungus Fusarium.</title>
        <authorList>
            <person name="Kim H.S."/>
            <person name="Lohmar J.M."/>
            <person name="Busman M."/>
            <person name="Brown D.W."/>
            <person name="Naumann T.A."/>
            <person name="Divon H.H."/>
            <person name="Lysoe E."/>
            <person name="Uhlig S."/>
            <person name="Proctor R.H."/>
        </authorList>
    </citation>
    <scope>NUCLEOTIDE SEQUENCE</scope>
    <source>
        <strain evidence="3">NRRL 20472</strain>
    </source>
</reference>
<dbReference type="OrthoDB" id="5324651at2759"/>
<name>A0A8H4WTV2_9HYPO</name>
<feature type="compositionally biased region" description="Acidic residues" evidence="2">
    <location>
        <begin position="342"/>
        <end position="361"/>
    </location>
</feature>
<feature type="region of interest" description="Disordered" evidence="2">
    <location>
        <begin position="341"/>
        <end position="361"/>
    </location>
</feature>
<dbReference type="AlphaFoldDB" id="A0A8H4WTV2"/>
<feature type="coiled-coil region" evidence="1">
    <location>
        <begin position="262"/>
        <end position="303"/>
    </location>
</feature>
<organism evidence="3 4">
    <name type="scientific">Fusarium sarcochroum</name>
    <dbReference type="NCBI Taxonomy" id="1208366"/>
    <lineage>
        <taxon>Eukaryota</taxon>
        <taxon>Fungi</taxon>
        <taxon>Dikarya</taxon>
        <taxon>Ascomycota</taxon>
        <taxon>Pezizomycotina</taxon>
        <taxon>Sordariomycetes</taxon>
        <taxon>Hypocreomycetidae</taxon>
        <taxon>Hypocreales</taxon>
        <taxon>Nectriaceae</taxon>
        <taxon>Fusarium</taxon>
        <taxon>Fusarium lateritium species complex</taxon>
    </lineage>
</organism>
<reference evidence="3" key="2">
    <citation type="submission" date="2020-05" db="EMBL/GenBank/DDBJ databases">
        <authorList>
            <person name="Kim H.-S."/>
            <person name="Proctor R.H."/>
            <person name="Brown D.W."/>
        </authorList>
    </citation>
    <scope>NUCLEOTIDE SEQUENCE</scope>
    <source>
        <strain evidence="3">NRRL 20472</strain>
    </source>
</reference>
<sequence length="361" mass="40472">MNSAVTPQLSDQAVYQATKDIFKGTVIQELASVYGDESFHRVVLKLLSEKVYESTSIASHRFPDLFEPSVVQSTARDELEAEAIRNEEATPEGIIQTQWTDCQGVFDCGGITEALGKSENGLELHFGSSSSSPVYLPFPVEHQLMEKLQKTLELICYKYGTEALQDTLQERGWDCPQAAELSEWAGVLSREGISAKENTRKPSKDFLRSIANIRHTAVHRLRTNSIGLERFLADAEDFAQMLGDTIQTGAISNLRSDASSVISELTQNKQLLQLQLEKTQVAIKQQRAELDRREQEAVDYMRKEDQKYQFLAGEKLRKALKRTEETGNCMNALSADVNGLDSVEDIAEDSDDMDEFEDCNE</sequence>
<evidence type="ECO:0000256" key="1">
    <source>
        <dbReference type="SAM" id="Coils"/>
    </source>
</evidence>